<comment type="subcellular location">
    <subcellularLocation>
        <location evidence="1">Membrane</location>
        <topology evidence="1">Multi-pass membrane protein</topology>
    </subcellularLocation>
</comment>
<comment type="caution">
    <text evidence="7">The sequence shown here is derived from an EMBL/GenBank/DDBJ whole genome shotgun (WGS) entry which is preliminary data.</text>
</comment>
<dbReference type="AlphaFoldDB" id="A0A9D2DDK8"/>
<dbReference type="InterPro" id="IPR012340">
    <property type="entry name" value="NA-bd_OB-fold"/>
</dbReference>
<evidence type="ECO:0000256" key="2">
    <source>
        <dbReference type="ARBA" id="ARBA00022692"/>
    </source>
</evidence>
<organism evidence="7 8">
    <name type="scientific">Candidatus Tidjanibacter faecipullorum</name>
    <dbReference type="NCBI Taxonomy" id="2838766"/>
    <lineage>
        <taxon>Bacteria</taxon>
        <taxon>Pseudomonadati</taxon>
        <taxon>Bacteroidota</taxon>
        <taxon>Bacteroidia</taxon>
        <taxon>Bacteroidales</taxon>
        <taxon>Rikenellaceae</taxon>
        <taxon>Tidjanibacter</taxon>
    </lineage>
</organism>
<evidence type="ECO:0000256" key="5">
    <source>
        <dbReference type="SAM" id="Phobius"/>
    </source>
</evidence>
<dbReference type="EMBL" id="DXCC01000011">
    <property type="protein sequence ID" value="HIZ15052.1"/>
    <property type="molecule type" value="Genomic_DNA"/>
</dbReference>
<gene>
    <name evidence="7" type="ORF">H9816_03975</name>
</gene>
<reference evidence="7" key="2">
    <citation type="submission" date="2021-04" db="EMBL/GenBank/DDBJ databases">
        <authorList>
            <person name="Gilroy R."/>
        </authorList>
    </citation>
    <scope>NUCLEOTIDE SEQUENCE</scope>
    <source>
        <strain evidence="7">ChiHjej11B10-19426</strain>
    </source>
</reference>
<keyword evidence="3 5" id="KW-1133">Transmembrane helix</keyword>
<dbReference type="InterPro" id="IPR002810">
    <property type="entry name" value="NfeD-like_C"/>
</dbReference>
<dbReference type="Proteomes" id="UP000824014">
    <property type="component" value="Unassembled WGS sequence"/>
</dbReference>
<proteinExistence type="predicted"/>
<evidence type="ECO:0000256" key="3">
    <source>
        <dbReference type="ARBA" id="ARBA00022989"/>
    </source>
</evidence>
<dbReference type="PANTHER" id="PTHR33507">
    <property type="entry name" value="INNER MEMBRANE PROTEIN YBBJ"/>
    <property type="match status" value="1"/>
</dbReference>
<keyword evidence="2 5" id="KW-0812">Transmembrane</keyword>
<keyword evidence="4 5" id="KW-0472">Membrane</keyword>
<evidence type="ECO:0000256" key="1">
    <source>
        <dbReference type="ARBA" id="ARBA00004141"/>
    </source>
</evidence>
<feature type="domain" description="NfeD-like C-terminal" evidence="6">
    <location>
        <begin position="100"/>
        <end position="153"/>
    </location>
</feature>
<evidence type="ECO:0000313" key="8">
    <source>
        <dbReference type="Proteomes" id="UP000824014"/>
    </source>
</evidence>
<protein>
    <submittedName>
        <fullName evidence="7">NfeD family protein</fullName>
    </submittedName>
</protein>
<dbReference type="InterPro" id="IPR052165">
    <property type="entry name" value="Membrane_assoc_protease"/>
</dbReference>
<evidence type="ECO:0000259" key="6">
    <source>
        <dbReference type="Pfam" id="PF01957"/>
    </source>
</evidence>
<dbReference type="PANTHER" id="PTHR33507:SF3">
    <property type="entry name" value="INNER MEMBRANE PROTEIN YBBJ"/>
    <property type="match status" value="1"/>
</dbReference>
<sequence length="161" mass="17114">MTAIILIVLLGILLMVTEVFLLPGTGLAGVGAFAACGYGVYRAFVLYGNTGGFITLAAVLVLSVVFLVLGLRSQTWKRFTLQENIDGTSGSTPGQTGEVHIGDTGRTLSRLAPSGKVMIRGKVYEAHTLDCYIDPQQVVEVTGFDDFSLVVRPRPAEPPLA</sequence>
<evidence type="ECO:0000313" key="7">
    <source>
        <dbReference type="EMBL" id="HIZ15052.1"/>
    </source>
</evidence>
<reference evidence="7" key="1">
    <citation type="journal article" date="2021" name="PeerJ">
        <title>Extensive microbial diversity within the chicken gut microbiome revealed by metagenomics and culture.</title>
        <authorList>
            <person name="Gilroy R."/>
            <person name="Ravi A."/>
            <person name="Getino M."/>
            <person name="Pursley I."/>
            <person name="Horton D.L."/>
            <person name="Alikhan N.F."/>
            <person name="Baker D."/>
            <person name="Gharbi K."/>
            <person name="Hall N."/>
            <person name="Watson M."/>
            <person name="Adriaenssens E.M."/>
            <person name="Foster-Nyarko E."/>
            <person name="Jarju S."/>
            <person name="Secka A."/>
            <person name="Antonio M."/>
            <person name="Oren A."/>
            <person name="Chaudhuri R.R."/>
            <person name="La Ragione R."/>
            <person name="Hildebrand F."/>
            <person name="Pallen M.J."/>
        </authorList>
    </citation>
    <scope>NUCLEOTIDE SEQUENCE</scope>
    <source>
        <strain evidence="7">ChiHjej11B10-19426</strain>
    </source>
</reference>
<name>A0A9D2DDK8_9BACT</name>
<dbReference type="Gene3D" id="2.40.50.140">
    <property type="entry name" value="Nucleic acid-binding proteins"/>
    <property type="match status" value="1"/>
</dbReference>
<dbReference type="SUPFAM" id="SSF141322">
    <property type="entry name" value="NfeD domain-like"/>
    <property type="match status" value="1"/>
</dbReference>
<dbReference type="GO" id="GO:0005886">
    <property type="term" value="C:plasma membrane"/>
    <property type="evidence" value="ECO:0007669"/>
    <property type="project" value="TreeGrafter"/>
</dbReference>
<accession>A0A9D2DDK8</accession>
<dbReference type="Pfam" id="PF01957">
    <property type="entry name" value="NfeD"/>
    <property type="match status" value="1"/>
</dbReference>
<evidence type="ECO:0000256" key="4">
    <source>
        <dbReference type="ARBA" id="ARBA00023136"/>
    </source>
</evidence>
<feature type="transmembrane region" description="Helical" evidence="5">
    <location>
        <begin position="44"/>
        <end position="69"/>
    </location>
</feature>